<sequence length="247" mass="27259">MARYDRAITVFSPDGHLFQVEYAMEAVRKGTSAVGVRGPDHIVFAVEKKNTAKLQDPRTVRKIHKLDSNIVLSFAGLTADARVLINRARVECQSYRLTFEDSPSVEYIAEYVSSIQQRYTQSGGVRPFGISTLIMGFDANGTPQLYQTEPSGNHTAWKAVATGQNQKTVKEFLEKNYNEETAQDGARLACRALLEVVEAGGKNIEIAVLRRGQELQMMSEEEVEAMCTAIEAEKAAAEAAKKPAVQQ</sequence>
<comment type="subcellular location">
    <subcellularLocation>
        <location evidence="4">Cytoplasm</location>
    </subcellularLocation>
    <subcellularLocation>
        <location evidence="4">Nucleus</location>
    </subcellularLocation>
</comment>
<dbReference type="PROSITE" id="PS00388">
    <property type="entry name" value="PROTEASOME_ALPHA_1"/>
    <property type="match status" value="1"/>
</dbReference>
<dbReference type="GO" id="GO:0005737">
    <property type="term" value="C:cytoplasm"/>
    <property type="evidence" value="ECO:0007669"/>
    <property type="project" value="UniProtKB-SubCell"/>
</dbReference>
<evidence type="ECO:0000259" key="5">
    <source>
        <dbReference type="PROSITE" id="PS00388"/>
    </source>
</evidence>
<protein>
    <recommendedName>
        <fullName evidence="4">Proteasome subunit alpha type</fullName>
    </recommendedName>
</protein>
<dbReference type="Pfam" id="PF10584">
    <property type="entry name" value="Proteasome_A_N"/>
    <property type="match status" value="1"/>
</dbReference>
<comment type="caution">
    <text evidence="6">The sequence shown here is derived from an EMBL/GenBank/DDBJ whole genome shotgun (WGS) entry which is preliminary data.</text>
</comment>
<dbReference type="NCBIfam" id="NF003075">
    <property type="entry name" value="PRK03996.1"/>
    <property type="match status" value="1"/>
</dbReference>
<dbReference type="InterPro" id="IPR050115">
    <property type="entry name" value="Proteasome_alpha"/>
</dbReference>
<dbReference type="InterPro" id="IPR023332">
    <property type="entry name" value="Proteasome_alpha-type"/>
</dbReference>
<dbReference type="Gene3D" id="3.60.20.10">
    <property type="entry name" value="Glutamine Phosphoribosylpyrophosphate, subunit 1, domain 1"/>
    <property type="match status" value="1"/>
</dbReference>
<dbReference type="Pfam" id="PF00227">
    <property type="entry name" value="Proteasome"/>
    <property type="match status" value="1"/>
</dbReference>
<evidence type="ECO:0000256" key="3">
    <source>
        <dbReference type="PROSITE-ProRule" id="PRU00808"/>
    </source>
</evidence>
<reference evidence="6 7" key="1">
    <citation type="journal article" date="2024" name="Science">
        <title>Giant polyketide synthase enzymes in the biosynthesis of giant marine polyether toxins.</title>
        <authorList>
            <person name="Fallon T.R."/>
            <person name="Shende V.V."/>
            <person name="Wierzbicki I.H."/>
            <person name="Pendleton A.L."/>
            <person name="Watervoot N.F."/>
            <person name="Auber R.P."/>
            <person name="Gonzalez D.J."/>
            <person name="Wisecaver J.H."/>
            <person name="Moore B.S."/>
        </authorList>
    </citation>
    <scope>NUCLEOTIDE SEQUENCE [LARGE SCALE GENOMIC DNA]</scope>
    <source>
        <strain evidence="6 7">12B1</strain>
    </source>
</reference>
<dbReference type="Proteomes" id="UP001515480">
    <property type="component" value="Unassembled WGS sequence"/>
</dbReference>
<keyword evidence="7" id="KW-1185">Reference proteome</keyword>
<evidence type="ECO:0000313" key="6">
    <source>
        <dbReference type="EMBL" id="KAL1530464.1"/>
    </source>
</evidence>
<dbReference type="GO" id="GO:0005634">
    <property type="term" value="C:nucleus"/>
    <property type="evidence" value="ECO:0007669"/>
    <property type="project" value="UniProtKB-SubCell"/>
</dbReference>
<dbReference type="InterPro" id="IPR029055">
    <property type="entry name" value="Ntn_hydrolases_N"/>
</dbReference>
<evidence type="ECO:0000256" key="1">
    <source>
        <dbReference type="ARBA" id="ARBA00022490"/>
    </source>
</evidence>
<dbReference type="EMBL" id="JBGBPQ010000001">
    <property type="protein sequence ID" value="KAL1530464.1"/>
    <property type="molecule type" value="Genomic_DNA"/>
</dbReference>
<comment type="subunit">
    <text evidence="4">The 26S proteasome consists of a 20S proteasome core and two 19S regulatory subunits.</text>
</comment>
<evidence type="ECO:0000313" key="7">
    <source>
        <dbReference type="Proteomes" id="UP001515480"/>
    </source>
</evidence>
<evidence type="ECO:0000256" key="4">
    <source>
        <dbReference type="RuleBase" id="RU000551"/>
    </source>
</evidence>
<dbReference type="PROSITE" id="PS51475">
    <property type="entry name" value="PROTEASOME_ALPHA_2"/>
    <property type="match status" value="1"/>
</dbReference>
<dbReference type="SMART" id="SM00948">
    <property type="entry name" value="Proteasome_A_N"/>
    <property type="match status" value="1"/>
</dbReference>
<evidence type="ECO:0000256" key="2">
    <source>
        <dbReference type="ARBA" id="ARBA00022942"/>
    </source>
</evidence>
<dbReference type="PANTHER" id="PTHR11599">
    <property type="entry name" value="PROTEASOME SUBUNIT ALPHA/BETA"/>
    <property type="match status" value="1"/>
</dbReference>
<dbReference type="AlphaFoldDB" id="A0AB34K9F0"/>
<name>A0AB34K9F0_PRYPA</name>
<organism evidence="6 7">
    <name type="scientific">Prymnesium parvum</name>
    <name type="common">Toxic golden alga</name>
    <dbReference type="NCBI Taxonomy" id="97485"/>
    <lineage>
        <taxon>Eukaryota</taxon>
        <taxon>Haptista</taxon>
        <taxon>Haptophyta</taxon>
        <taxon>Prymnesiophyceae</taxon>
        <taxon>Prymnesiales</taxon>
        <taxon>Prymnesiaceae</taxon>
        <taxon>Prymnesium</taxon>
    </lineage>
</organism>
<dbReference type="GO" id="GO:0006511">
    <property type="term" value="P:ubiquitin-dependent protein catabolic process"/>
    <property type="evidence" value="ECO:0007669"/>
    <property type="project" value="InterPro"/>
</dbReference>
<proteinExistence type="inferred from homology"/>
<dbReference type="CDD" id="cd03755">
    <property type="entry name" value="proteasome_alpha_type_7"/>
    <property type="match status" value="1"/>
</dbReference>
<dbReference type="FunFam" id="3.60.20.10:FF:000004">
    <property type="entry name" value="Proteasome subunit alpha type-4"/>
    <property type="match status" value="1"/>
</dbReference>
<accession>A0AB34K9F0</accession>
<feature type="domain" description="Proteasome alpha-type subunits" evidence="5">
    <location>
        <begin position="4"/>
        <end position="26"/>
    </location>
</feature>
<dbReference type="SUPFAM" id="SSF56235">
    <property type="entry name" value="N-terminal nucleophile aminohydrolases (Ntn hydrolases)"/>
    <property type="match status" value="1"/>
</dbReference>
<dbReference type="GO" id="GO:0019773">
    <property type="term" value="C:proteasome core complex, alpha-subunit complex"/>
    <property type="evidence" value="ECO:0007669"/>
    <property type="project" value="UniProtKB-UniRule"/>
</dbReference>
<gene>
    <name evidence="6" type="ORF">AB1Y20_001366</name>
</gene>
<keyword evidence="4" id="KW-0539">Nucleus</keyword>
<dbReference type="InterPro" id="IPR001353">
    <property type="entry name" value="Proteasome_sua/b"/>
</dbReference>
<keyword evidence="2 3" id="KW-0647">Proteasome</keyword>
<dbReference type="InterPro" id="IPR000426">
    <property type="entry name" value="Proteasome_asu_N"/>
</dbReference>
<comment type="similarity">
    <text evidence="3 4">Belongs to the peptidase T1A family.</text>
</comment>
<keyword evidence="1 4" id="KW-0963">Cytoplasm</keyword>